<name>A0A1Y2HEU4_9FUNG</name>
<evidence type="ECO:0000313" key="2">
    <source>
        <dbReference type="EMBL" id="ORZ32421.1"/>
    </source>
</evidence>
<evidence type="ECO:0000256" key="1">
    <source>
        <dbReference type="SAM" id="MobiDB-lite"/>
    </source>
</evidence>
<protein>
    <submittedName>
        <fullName evidence="2">Uncharacterized protein</fullName>
    </submittedName>
</protein>
<reference evidence="2 3" key="1">
    <citation type="submission" date="2016-07" db="EMBL/GenBank/DDBJ databases">
        <title>Pervasive Adenine N6-methylation of Active Genes in Fungi.</title>
        <authorList>
            <consortium name="DOE Joint Genome Institute"/>
            <person name="Mondo S.J."/>
            <person name="Dannebaum R.O."/>
            <person name="Kuo R.C."/>
            <person name="Labutti K."/>
            <person name="Haridas S."/>
            <person name="Kuo A."/>
            <person name="Salamov A."/>
            <person name="Ahrendt S.R."/>
            <person name="Lipzen A."/>
            <person name="Sullivan W."/>
            <person name="Andreopoulos W.B."/>
            <person name="Clum A."/>
            <person name="Lindquist E."/>
            <person name="Daum C."/>
            <person name="Ramamoorthy G.K."/>
            <person name="Gryganskyi A."/>
            <person name="Culley D."/>
            <person name="Magnuson J.K."/>
            <person name="James T.Y."/>
            <person name="O'Malley M.A."/>
            <person name="Stajich J.E."/>
            <person name="Spatafora J.W."/>
            <person name="Visel A."/>
            <person name="Grigoriev I.V."/>
        </authorList>
    </citation>
    <scope>NUCLEOTIDE SEQUENCE [LARGE SCALE GENOMIC DNA]</scope>
    <source>
        <strain evidence="2 3">PL171</strain>
    </source>
</reference>
<keyword evidence="3" id="KW-1185">Reference proteome</keyword>
<feature type="compositionally biased region" description="Polar residues" evidence="1">
    <location>
        <begin position="111"/>
        <end position="120"/>
    </location>
</feature>
<proteinExistence type="predicted"/>
<dbReference type="AlphaFoldDB" id="A0A1Y2HEU4"/>
<accession>A0A1Y2HEU4</accession>
<gene>
    <name evidence="2" type="ORF">BCR44DRAFT_238395</name>
</gene>
<comment type="caution">
    <text evidence="2">The sequence shown here is derived from an EMBL/GenBank/DDBJ whole genome shotgun (WGS) entry which is preliminary data.</text>
</comment>
<dbReference type="EMBL" id="MCFL01000046">
    <property type="protein sequence ID" value="ORZ32421.1"/>
    <property type="molecule type" value="Genomic_DNA"/>
</dbReference>
<dbReference type="Proteomes" id="UP000193411">
    <property type="component" value="Unassembled WGS sequence"/>
</dbReference>
<feature type="region of interest" description="Disordered" evidence="1">
    <location>
        <begin position="111"/>
        <end position="139"/>
    </location>
</feature>
<sequence>MHAEPMQLSSGLGKVTLSSTPTFTTTSIWRGKHVSHFGLLQRILQGSPASSRRACFPPRNRLSLKTGHFLPKICHLINQLRTICLTMPSLPGFSAAPVHLHLLLAQGKSSHQNQHPSFQQGGFPATAPSPGRATRHSGGRHIPTCLSSIRTLSALARRASFIECFSSLPRTTFSPLYLPTPLCQLGRRSCSTIFVCHCVFQLTRTRGDTSLPFDVFLLLAALMEWSGPTIQAITETMPTSRLLFSDQYTPFRVPVIAMARKRILQDCAQAARPVAALDAISAIPAARGGIECFPLRPRQSLCTATSGRISRDSTQSALTWSPQIIERGGRLGQFSQVFVHMNWTATWTWFEWVCSTTCLMM</sequence>
<organism evidence="2 3">
    <name type="scientific">Catenaria anguillulae PL171</name>
    <dbReference type="NCBI Taxonomy" id="765915"/>
    <lineage>
        <taxon>Eukaryota</taxon>
        <taxon>Fungi</taxon>
        <taxon>Fungi incertae sedis</taxon>
        <taxon>Blastocladiomycota</taxon>
        <taxon>Blastocladiomycetes</taxon>
        <taxon>Blastocladiales</taxon>
        <taxon>Catenariaceae</taxon>
        <taxon>Catenaria</taxon>
    </lineage>
</organism>
<evidence type="ECO:0000313" key="3">
    <source>
        <dbReference type="Proteomes" id="UP000193411"/>
    </source>
</evidence>